<dbReference type="AlphaFoldDB" id="A0A4R1K5H9"/>
<gene>
    <name evidence="10" type="ORF">C8D98_2380</name>
</gene>
<keyword evidence="11" id="KW-1185">Reference proteome</keyword>
<evidence type="ECO:0000256" key="3">
    <source>
        <dbReference type="ARBA" id="ARBA00006341"/>
    </source>
</evidence>
<dbReference type="PANTHER" id="PTHR30239:SF0">
    <property type="entry name" value="ACETOLACTATE SYNTHASE SMALL SUBUNIT 1, CHLOROPLASTIC"/>
    <property type="match status" value="1"/>
</dbReference>
<dbReference type="GO" id="GO:0003984">
    <property type="term" value="F:acetolactate synthase activity"/>
    <property type="evidence" value="ECO:0007669"/>
    <property type="project" value="UniProtKB-UniRule"/>
</dbReference>
<dbReference type="GO" id="GO:0009097">
    <property type="term" value="P:isoleucine biosynthetic process"/>
    <property type="evidence" value="ECO:0007669"/>
    <property type="project" value="UniProtKB-UniRule"/>
</dbReference>
<comment type="function">
    <text evidence="8">Catalyzes the conversion of 2 pyruvate molecules into acetolactate in the first common step of the biosynthetic pathway of the branched-amino acids such as leucine, isoleucine, and valine.</text>
</comment>
<sequence>MRHTISVLVENKFGVLSRISGLFSGRGYNIESLSVNRTMDESISIMTIVTFGDDRVVEQIIKQLRKLVNVIRVRNVSEMEHIEREMVLVKVHATQRTRPDVFNIVNTFRGKTVDITNESVVIELTGANDKILAFLSVMEPYGIIEVVRTGAIAIGRGSKMTSEMK</sequence>
<dbReference type="NCBIfam" id="NF008864">
    <property type="entry name" value="PRK11895.1"/>
    <property type="match status" value="1"/>
</dbReference>
<dbReference type="EC" id="2.2.1.6" evidence="8"/>
<evidence type="ECO:0000313" key="10">
    <source>
        <dbReference type="EMBL" id="TCK59446.1"/>
    </source>
</evidence>
<dbReference type="InterPro" id="IPR045865">
    <property type="entry name" value="ACT-like_dom_sf"/>
</dbReference>
<dbReference type="GO" id="GO:0009099">
    <property type="term" value="P:L-valine biosynthetic process"/>
    <property type="evidence" value="ECO:0007669"/>
    <property type="project" value="UniProtKB-UniRule"/>
</dbReference>
<dbReference type="InterPro" id="IPR039557">
    <property type="entry name" value="AHAS_ACT"/>
</dbReference>
<accession>A0A4R1K5H9</accession>
<dbReference type="PROSITE" id="PS51671">
    <property type="entry name" value="ACT"/>
    <property type="match status" value="1"/>
</dbReference>
<dbReference type="Gene3D" id="3.30.70.260">
    <property type="match status" value="1"/>
</dbReference>
<evidence type="ECO:0000256" key="2">
    <source>
        <dbReference type="ARBA" id="ARBA00005025"/>
    </source>
</evidence>
<dbReference type="InterPro" id="IPR004789">
    <property type="entry name" value="Acetalactate_synth_ssu"/>
</dbReference>
<dbReference type="EMBL" id="SMGG01000006">
    <property type="protein sequence ID" value="TCK59446.1"/>
    <property type="molecule type" value="Genomic_DNA"/>
</dbReference>
<feature type="domain" description="ACT" evidence="9">
    <location>
        <begin position="4"/>
        <end position="78"/>
    </location>
</feature>
<comment type="catalytic activity">
    <reaction evidence="7 8">
        <text>2 pyruvate + H(+) = (2S)-2-acetolactate + CO2</text>
        <dbReference type="Rhea" id="RHEA:25249"/>
        <dbReference type="ChEBI" id="CHEBI:15361"/>
        <dbReference type="ChEBI" id="CHEBI:15378"/>
        <dbReference type="ChEBI" id="CHEBI:16526"/>
        <dbReference type="ChEBI" id="CHEBI:58476"/>
        <dbReference type="EC" id="2.2.1.6"/>
    </reaction>
</comment>
<organism evidence="10 11">
    <name type="scientific">Seleniivibrio woodruffii</name>
    <dbReference type="NCBI Taxonomy" id="1078050"/>
    <lineage>
        <taxon>Bacteria</taxon>
        <taxon>Pseudomonadati</taxon>
        <taxon>Deferribacterota</taxon>
        <taxon>Deferribacteres</taxon>
        <taxon>Deferribacterales</taxon>
        <taxon>Geovibrionaceae</taxon>
        <taxon>Seleniivibrio</taxon>
    </lineage>
</organism>
<evidence type="ECO:0000256" key="1">
    <source>
        <dbReference type="ARBA" id="ARBA00004974"/>
    </source>
</evidence>
<keyword evidence="8" id="KW-0808">Transferase</keyword>
<dbReference type="InterPro" id="IPR027271">
    <property type="entry name" value="Acetolactate_synth/TF_NikR_C"/>
</dbReference>
<dbReference type="FunFam" id="3.30.70.260:FF:000001">
    <property type="entry name" value="Acetolactate synthase, small subunit"/>
    <property type="match status" value="1"/>
</dbReference>
<dbReference type="RefSeq" id="WP_132874356.1">
    <property type="nucleotide sequence ID" value="NZ_JAJUHT010000006.1"/>
</dbReference>
<name>A0A4R1K5H9_9BACT</name>
<dbReference type="OrthoDB" id="9787365at2"/>
<evidence type="ECO:0000313" key="11">
    <source>
        <dbReference type="Proteomes" id="UP000294614"/>
    </source>
</evidence>
<dbReference type="NCBIfam" id="TIGR00119">
    <property type="entry name" value="acolac_sm"/>
    <property type="match status" value="1"/>
</dbReference>
<evidence type="ECO:0000256" key="7">
    <source>
        <dbReference type="ARBA" id="ARBA00048670"/>
    </source>
</evidence>
<dbReference type="Pfam" id="PF22629">
    <property type="entry name" value="ACT_AHAS_ss"/>
    <property type="match status" value="1"/>
</dbReference>
<evidence type="ECO:0000256" key="4">
    <source>
        <dbReference type="ARBA" id="ARBA00011744"/>
    </source>
</evidence>
<dbReference type="CDD" id="cd04878">
    <property type="entry name" value="ACT_AHAS"/>
    <property type="match status" value="1"/>
</dbReference>
<dbReference type="GO" id="GO:0005829">
    <property type="term" value="C:cytosol"/>
    <property type="evidence" value="ECO:0007669"/>
    <property type="project" value="TreeGrafter"/>
</dbReference>
<dbReference type="InterPro" id="IPR002912">
    <property type="entry name" value="ACT_dom"/>
</dbReference>
<dbReference type="InterPro" id="IPR019455">
    <property type="entry name" value="Acetolactate_synth_ssu_C"/>
</dbReference>
<dbReference type="Gene3D" id="3.30.70.1150">
    <property type="entry name" value="ACT-like. Chain A, domain 2"/>
    <property type="match status" value="1"/>
</dbReference>
<comment type="pathway">
    <text evidence="2 8">Amino-acid biosynthesis; L-valine biosynthesis; L-valine from pyruvate: step 1/4.</text>
</comment>
<keyword evidence="6 8" id="KW-0100">Branched-chain amino acid biosynthesis</keyword>
<evidence type="ECO:0000256" key="8">
    <source>
        <dbReference type="RuleBase" id="RU368092"/>
    </source>
</evidence>
<dbReference type="Pfam" id="PF10369">
    <property type="entry name" value="ALS_ss_C"/>
    <property type="match status" value="1"/>
</dbReference>
<dbReference type="FunFam" id="3.30.70.1150:FF:000001">
    <property type="entry name" value="Acetolactate synthase small subunit"/>
    <property type="match status" value="1"/>
</dbReference>
<dbReference type="Proteomes" id="UP000294614">
    <property type="component" value="Unassembled WGS sequence"/>
</dbReference>
<dbReference type="PANTHER" id="PTHR30239">
    <property type="entry name" value="ACETOLACTATE SYNTHASE SMALL SUBUNIT"/>
    <property type="match status" value="1"/>
</dbReference>
<comment type="subunit">
    <text evidence="4 8">Dimer of large and small chains.</text>
</comment>
<dbReference type="SUPFAM" id="SSF55021">
    <property type="entry name" value="ACT-like"/>
    <property type="match status" value="2"/>
</dbReference>
<comment type="pathway">
    <text evidence="1 8">Amino-acid biosynthesis; L-isoleucine biosynthesis; L-isoleucine from 2-oxobutanoate: step 1/4.</text>
</comment>
<reference evidence="10 11" key="1">
    <citation type="submission" date="2019-03" db="EMBL/GenBank/DDBJ databases">
        <title>Genomic Encyclopedia of Type Strains, Phase IV (KMG-IV): sequencing the most valuable type-strain genomes for metagenomic binning, comparative biology and taxonomic classification.</title>
        <authorList>
            <person name="Goeker M."/>
        </authorList>
    </citation>
    <scope>NUCLEOTIDE SEQUENCE [LARGE SCALE GENOMIC DNA]</scope>
    <source>
        <strain evidence="10 11">DSM 24984</strain>
    </source>
</reference>
<protein>
    <recommendedName>
        <fullName evidence="8">Acetolactate synthase small subunit</fullName>
        <shortName evidence="8">AHAS</shortName>
        <shortName evidence="8">ALS</shortName>
        <ecNumber evidence="8">2.2.1.6</ecNumber>
    </recommendedName>
    <alternativeName>
        <fullName evidence="8">Acetohydroxy-acid synthase small subunit</fullName>
    </alternativeName>
</protein>
<keyword evidence="5 8" id="KW-0028">Amino-acid biosynthesis</keyword>
<dbReference type="InterPro" id="IPR054480">
    <property type="entry name" value="AHAS_small-like_ACT"/>
</dbReference>
<dbReference type="UniPathway" id="UPA00047">
    <property type="reaction ID" value="UER00055"/>
</dbReference>
<proteinExistence type="inferred from homology"/>
<evidence type="ECO:0000256" key="6">
    <source>
        <dbReference type="ARBA" id="ARBA00023304"/>
    </source>
</evidence>
<comment type="caution">
    <text evidence="10">The sequence shown here is derived from an EMBL/GenBank/DDBJ whole genome shotgun (WGS) entry which is preliminary data.</text>
</comment>
<dbReference type="GO" id="GO:1990610">
    <property type="term" value="F:acetolactate synthase regulator activity"/>
    <property type="evidence" value="ECO:0007669"/>
    <property type="project" value="UniProtKB-UniRule"/>
</dbReference>
<dbReference type="UniPathway" id="UPA00049">
    <property type="reaction ID" value="UER00059"/>
</dbReference>
<evidence type="ECO:0000259" key="9">
    <source>
        <dbReference type="PROSITE" id="PS51671"/>
    </source>
</evidence>
<evidence type="ECO:0000256" key="5">
    <source>
        <dbReference type="ARBA" id="ARBA00022605"/>
    </source>
</evidence>
<comment type="similarity">
    <text evidence="3 8">Belongs to the acetolactate synthase small subunit family.</text>
</comment>